<evidence type="ECO:0000259" key="1">
    <source>
        <dbReference type="PROSITE" id="PS50943"/>
    </source>
</evidence>
<dbReference type="Pfam" id="PF01381">
    <property type="entry name" value="HTH_3"/>
    <property type="match status" value="1"/>
</dbReference>
<dbReference type="CDD" id="cd00093">
    <property type="entry name" value="HTH_XRE"/>
    <property type="match status" value="1"/>
</dbReference>
<organism evidence="2 3">
    <name type="scientific">Mucilaginibacter lutimaris</name>
    <dbReference type="NCBI Taxonomy" id="931629"/>
    <lineage>
        <taxon>Bacteria</taxon>
        <taxon>Pseudomonadati</taxon>
        <taxon>Bacteroidota</taxon>
        <taxon>Sphingobacteriia</taxon>
        <taxon>Sphingobacteriales</taxon>
        <taxon>Sphingobacteriaceae</taxon>
        <taxon>Mucilaginibacter</taxon>
    </lineage>
</organism>
<dbReference type="SMART" id="SM00530">
    <property type="entry name" value="HTH_XRE"/>
    <property type="match status" value="1"/>
</dbReference>
<dbReference type="InterPro" id="IPR001387">
    <property type="entry name" value="Cro/C1-type_HTH"/>
</dbReference>
<keyword evidence="3" id="KW-1185">Reference proteome</keyword>
<evidence type="ECO:0000313" key="2">
    <source>
        <dbReference type="EMBL" id="MFD0764530.1"/>
    </source>
</evidence>
<dbReference type="EMBL" id="JBHTIA010000003">
    <property type="protein sequence ID" value="MFD0764530.1"/>
    <property type="molecule type" value="Genomic_DNA"/>
</dbReference>
<dbReference type="Gene3D" id="1.10.260.40">
    <property type="entry name" value="lambda repressor-like DNA-binding domains"/>
    <property type="match status" value="1"/>
</dbReference>
<dbReference type="RefSeq" id="WP_377140103.1">
    <property type="nucleotide sequence ID" value="NZ_JBHTIA010000003.1"/>
</dbReference>
<dbReference type="InterPro" id="IPR010982">
    <property type="entry name" value="Lambda_DNA-bd_dom_sf"/>
</dbReference>
<dbReference type="Proteomes" id="UP001597073">
    <property type="component" value="Unassembled WGS sequence"/>
</dbReference>
<dbReference type="PROSITE" id="PS50943">
    <property type="entry name" value="HTH_CROC1"/>
    <property type="match status" value="1"/>
</dbReference>
<feature type="domain" description="HTH cro/C1-type" evidence="1">
    <location>
        <begin position="15"/>
        <end position="69"/>
    </location>
</feature>
<gene>
    <name evidence="2" type="ORF">ACFQZI_06675</name>
</gene>
<name>A0ABW2ZE89_9SPHI</name>
<comment type="caution">
    <text evidence="2">The sequence shown here is derived from an EMBL/GenBank/DDBJ whole genome shotgun (WGS) entry which is preliminary data.</text>
</comment>
<accession>A0ABW2ZE89</accession>
<protein>
    <submittedName>
        <fullName evidence="2">Helix-turn-helix domain-containing protein</fullName>
    </submittedName>
</protein>
<dbReference type="SUPFAM" id="SSF47413">
    <property type="entry name" value="lambda repressor-like DNA-binding domains"/>
    <property type="match status" value="1"/>
</dbReference>
<proteinExistence type="predicted"/>
<sequence length="74" mass="8435">MESYQSVKEKFGIHLRTLRTEKKLSLRQLALKADLNHVKIGLIESGATDLQLTTIFKLAKGLEIEPKLLLDFKL</sequence>
<reference evidence="3" key="1">
    <citation type="journal article" date="2019" name="Int. J. Syst. Evol. Microbiol.">
        <title>The Global Catalogue of Microorganisms (GCM) 10K type strain sequencing project: providing services to taxonomists for standard genome sequencing and annotation.</title>
        <authorList>
            <consortium name="The Broad Institute Genomics Platform"/>
            <consortium name="The Broad Institute Genome Sequencing Center for Infectious Disease"/>
            <person name="Wu L."/>
            <person name="Ma J."/>
        </authorList>
    </citation>
    <scope>NUCLEOTIDE SEQUENCE [LARGE SCALE GENOMIC DNA]</scope>
    <source>
        <strain evidence="3">CCUG 60742</strain>
    </source>
</reference>
<evidence type="ECO:0000313" key="3">
    <source>
        <dbReference type="Proteomes" id="UP001597073"/>
    </source>
</evidence>